<evidence type="ECO:0000313" key="3">
    <source>
        <dbReference type="Proteomes" id="UP000738349"/>
    </source>
</evidence>
<gene>
    <name evidence="2" type="ORF">EDB81DRAFT_769117</name>
</gene>
<comment type="caution">
    <text evidence="2">The sequence shown here is derived from an EMBL/GenBank/DDBJ whole genome shotgun (WGS) entry which is preliminary data.</text>
</comment>
<feature type="signal peptide" evidence="1">
    <location>
        <begin position="1"/>
        <end position="28"/>
    </location>
</feature>
<dbReference type="EMBL" id="JAGMUV010000050">
    <property type="protein sequence ID" value="KAH7109695.1"/>
    <property type="molecule type" value="Genomic_DNA"/>
</dbReference>
<organism evidence="2 3">
    <name type="scientific">Dactylonectria macrodidyma</name>
    <dbReference type="NCBI Taxonomy" id="307937"/>
    <lineage>
        <taxon>Eukaryota</taxon>
        <taxon>Fungi</taxon>
        <taxon>Dikarya</taxon>
        <taxon>Ascomycota</taxon>
        <taxon>Pezizomycotina</taxon>
        <taxon>Sordariomycetes</taxon>
        <taxon>Hypocreomycetidae</taxon>
        <taxon>Hypocreales</taxon>
        <taxon>Nectriaceae</taxon>
        <taxon>Dactylonectria</taxon>
    </lineage>
</organism>
<dbReference type="OrthoDB" id="265717at2759"/>
<evidence type="ECO:0000313" key="2">
    <source>
        <dbReference type="EMBL" id="KAH7109695.1"/>
    </source>
</evidence>
<evidence type="ECO:0000256" key="1">
    <source>
        <dbReference type="SAM" id="SignalP"/>
    </source>
</evidence>
<dbReference type="Proteomes" id="UP000738349">
    <property type="component" value="Unassembled WGS sequence"/>
</dbReference>
<feature type="chain" id="PRO_5040298596" evidence="1">
    <location>
        <begin position="29"/>
        <end position="298"/>
    </location>
</feature>
<accession>A0A9P9CXZ7</accession>
<name>A0A9P9CXZ7_9HYPO</name>
<reference evidence="2" key="1">
    <citation type="journal article" date="2021" name="Nat. Commun.">
        <title>Genetic determinants of endophytism in the Arabidopsis root mycobiome.</title>
        <authorList>
            <person name="Mesny F."/>
            <person name="Miyauchi S."/>
            <person name="Thiergart T."/>
            <person name="Pickel B."/>
            <person name="Atanasova L."/>
            <person name="Karlsson M."/>
            <person name="Huettel B."/>
            <person name="Barry K.W."/>
            <person name="Haridas S."/>
            <person name="Chen C."/>
            <person name="Bauer D."/>
            <person name="Andreopoulos W."/>
            <person name="Pangilinan J."/>
            <person name="LaButti K."/>
            <person name="Riley R."/>
            <person name="Lipzen A."/>
            <person name="Clum A."/>
            <person name="Drula E."/>
            <person name="Henrissat B."/>
            <person name="Kohler A."/>
            <person name="Grigoriev I.V."/>
            <person name="Martin F.M."/>
            <person name="Hacquard S."/>
        </authorList>
    </citation>
    <scope>NUCLEOTIDE SEQUENCE</scope>
    <source>
        <strain evidence="2">MPI-CAGE-AT-0147</strain>
    </source>
</reference>
<sequence length="298" mass="32711">MSFSAYLTQVSLMALLVSSGFHLQTAAAQDVCTTQDQPNPIFSQYPSNATGALNTTLAITPIPMALARQIIPQQYAILEHAYRALMPDFPADMYPALVQAGHDHDIRFQNIGIPDFSRAGFEFPFLDILGDGSSSFRWAPEQMISAANLAAIQGSEAYGTEVYPSTFNPPCDAYAMHPDGRTYFNATAGGTFMSLQMKRANANEPFHYPISLFENITNQPSFANGSTCDQQIRLFNTSLTQVPFQPVPVRGTVKSNVGPFRCGMTFSNVAGFQVSTAFIENNYLPCEMFRGYKLPTTT</sequence>
<protein>
    <submittedName>
        <fullName evidence="2">Uncharacterized protein</fullName>
    </submittedName>
</protein>
<proteinExistence type="predicted"/>
<keyword evidence="3" id="KW-1185">Reference proteome</keyword>
<keyword evidence="1" id="KW-0732">Signal</keyword>
<dbReference type="AlphaFoldDB" id="A0A9P9CXZ7"/>